<dbReference type="Proteomes" id="UP001515660">
    <property type="component" value="Unassembled WGS sequence"/>
</dbReference>
<dbReference type="GO" id="GO:0016740">
    <property type="term" value="F:transferase activity"/>
    <property type="evidence" value="ECO:0007669"/>
    <property type="project" value="UniProtKB-KW"/>
</dbReference>
<dbReference type="EMBL" id="JAANHS010000043">
    <property type="protein sequence ID" value="NHB78594.1"/>
    <property type="molecule type" value="Genomic_DNA"/>
</dbReference>
<accession>A0ABX0GBB9</accession>
<keyword evidence="1" id="KW-0808">Transferase</keyword>
<evidence type="ECO:0000313" key="2">
    <source>
        <dbReference type="Proteomes" id="UP001515660"/>
    </source>
</evidence>
<protein>
    <submittedName>
        <fullName evidence="1">Acyl-CoA transferase</fullName>
    </submittedName>
</protein>
<reference evidence="1 2" key="1">
    <citation type="journal article" date="2022" name="Microorganisms">
        <title>Genome Sequence and Characterization of a Xanthorhodopsin-Containing, Aerobic Anoxygenic Phototrophic Rhodobacter Species, Isolated from Mesophilic Conditions at Yellowstone National Park.</title>
        <authorList>
            <person name="Kyndt J.A."/>
            <person name="Robertson S."/>
            <person name="Shoffstall I.B."/>
            <person name="Ramaley R.F."/>
            <person name="Meyer T.E."/>
        </authorList>
    </citation>
    <scope>NUCLEOTIDE SEQUENCE [LARGE SCALE GENOMIC DNA]</scope>
    <source>
        <strain evidence="1 2">M37P</strain>
    </source>
</reference>
<evidence type="ECO:0000313" key="1">
    <source>
        <dbReference type="EMBL" id="NHB78594.1"/>
    </source>
</evidence>
<name>A0ABX0GBB9_9RHOB</name>
<organism evidence="1 2">
    <name type="scientific">Rhodobacter calidifons</name>
    <dbReference type="NCBI Taxonomy" id="2715277"/>
    <lineage>
        <taxon>Bacteria</taxon>
        <taxon>Pseudomonadati</taxon>
        <taxon>Pseudomonadota</taxon>
        <taxon>Alphaproteobacteria</taxon>
        <taxon>Rhodobacterales</taxon>
        <taxon>Rhodobacter group</taxon>
        <taxon>Rhodobacter</taxon>
    </lineage>
</organism>
<keyword evidence="2" id="KW-1185">Reference proteome</keyword>
<proteinExistence type="predicted"/>
<gene>
    <name evidence="1" type="ORF">G8O29_18105</name>
</gene>
<comment type="caution">
    <text evidence="1">The sequence shown here is derived from an EMBL/GenBank/DDBJ whole genome shotgun (WGS) entry which is preliminary data.</text>
</comment>
<sequence>GAASLKAAVIPVILHYTTADPLA</sequence>
<feature type="non-terminal residue" evidence="1">
    <location>
        <position position="1"/>
    </location>
</feature>